<gene>
    <name evidence="3" type="ORF">SteCoe_33294</name>
</gene>
<feature type="domain" description="C2H2-type" evidence="2">
    <location>
        <begin position="212"/>
        <end position="235"/>
    </location>
</feature>
<dbReference type="InterPro" id="IPR013087">
    <property type="entry name" value="Znf_C2H2_type"/>
</dbReference>
<comment type="caution">
    <text evidence="3">The sequence shown here is derived from an EMBL/GenBank/DDBJ whole genome shotgun (WGS) entry which is preliminary data.</text>
</comment>
<dbReference type="PROSITE" id="PS00028">
    <property type="entry name" value="ZINC_FINGER_C2H2_1"/>
    <property type="match status" value="4"/>
</dbReference>
<dbReference type="EMBL" id="MPUH01001243">
    <property type="protein sequence ID" value="OMJ69076.1"/>
    <property type="molecule type" value="Genomic_DNA"/>
</dbReference>
<reference evidence="3 4" key="1">
    <citation type="submission" date="2016-11" db="EMBL/GenBank/DDBJ databases">
        <title>The macronuclear genome of Stentor coeruleus: a giant cell with tiny introns.</title>
        <authorList>
            <person name="Slabodnick M."/>
            <person name="Ruby J.G."/>
            <person name="Reiff S.B."/>
            <person name="Swart E.C."/>
            <person name="Gosai S."/>
            <person name="Prabakaran S."/>
            <person name="Witkowska E."/>
            <person name="Larue G.E."/>
            <person name="Fisher S."/>
            <person name="Freeman R.M."/>
            <person name="Gunawardena J."/>
            <person name="Chu W."/>
            <person name="Stover N.A."/>
            <person name="Gregory B.D."/>
            <person name="Nowacki M."/>
            <person name="Derisi J."/>
            <person name="Roy S.W."/>
            <person name="Marshall W.F."/>
            <person name="Sood P."/>
        </authorList>
    </citation>
    <scope>NUCLEOTIDE SEQUENCE [LARGE SCALE GENOMIC DNA]</scope>
    <source>
        <strain evidence="3">WM001</strain>
    </source>
</reference>
<dbReference type="AlphaFoldDB" id="A0A1R2AX41"/>
<dbReference type="Proteomes" id="UP000187209">
    <property type="component" value="Unassembled WGS sequence"/>
</dbReference>
<dbReference type="InterPro" id="IPR039149">
    <property type="entry name" value="ZNF800"/>
</dbReference>
<dbReference type="SMART" id="SM00355">
    <property type="entry name" value="ZnF_C2H2"/>
    <property type="match status" value="4"/>
</dbReference>
<protein>
    <recommendedName>
        <fullName evidence="2">C2H2-type domain-containing protein</fullName>
    </recommendedName>
</protein>
<keyword evidence="1" id="KW-0479">Metal-binding</keyword>
<name>A0A1R2AX41_9CILI</name>
<feature type="domain" description="C2H2-type" evidence="2">
    <location>
        <begin position="44"/>
        <end position="68"/>
    </location>
</feature>
<organism evidence="3 4">
    <name type="scientific">Stentor coeruleus</name>
    <dbReference type="NCBI Taxonomy" id="5963"/>
    <lineage>
        <taxon>Eukaryota</taxon>
        <taxon>Sar</taxon>
        <taxon>Alveolata</taxon>
        <taxon>Ciliophora</taxon>
        <taxon>Postciliodesmatophora</taxon>
        <taxon>Heterotrichea</taxon>
        <taxon>Heterotrichida</taxon>
        <taxon>Stentoridae</taxon>
        <taxon>Stentor</taxon>
    </lineage>
</organism>
<accession>A0A1R2AX41</accession>
<dbReference type="Gene3D" id="3.30.160.60">
    <property type="entry name" value="Classic Zinc Finger"/>
    <property type="match status" value="1"/>
</dbReference>
<dbReference type="GO" id="GO:0008270">
    <property type="term" value="F:zinc ion binding"/>
    <property type="evidence" value="ECO:0007669"/>
    <property type="project" value="UniProtKB-KW"/>
</dbReference>
<dbReference type="PANTHER" id="PTHR21020:SF0">
    <property type="entry name" value="ZINC FINGER PROTEIN 800"/>
    <property type="match status" value="1"/>
</dbReference>
<evidence type="ECO:0000259" key="2">
    <source>
        <dbReference type="PROSITE" id="PS50157"/>
    </source>
</evidence>
<dbReference type="PANTHER" id="PTHR21020">
    <property type="entry name" value="ZINC FINGER PROTEIN 800"/>
    <property type="match status" value="1"/>
</dbReference>
<feature type="domain" description="C2H2-type" evidence="2">
    <location>
        <begin position="129"/>
        <end position="157"/>
    </location>
</feature>
<sequence>MNKGNISNSSDESEDSVYLGENIGEQEQVTEGLDSLGDKKLLQFMCELCGNIYLYKKGLERHKEMEHSDILKRLSLTKNPTEIARIIEYSRKTSGNYHNVVMANKNPIPNNTFILGKRDRPAANEPGEYPCPLCKNVYRYARGVDRHMKQIHNKGDPPRKYTSRKKEGLTKLASLDFSSSLNKKEKGWSAWLKCETNETEEAKLSNGSSQFYSCTICGNTYCYQRGLDRHRKSAHGLTTMHRAARLSQTINQALINQKSVRLVPGKGIDLKAEKIGQSNSLLKYDQSLDACYSKFLAENTQNPNPNEDFLKVDPSMPNADILLAERMKEYHGVKALPEGEMSICGICGNTYQYRRGLDRHMKTSHSQAFIMNSSQLISENLHRINKMTFKCVDGQLKMEDEIGLKEEQVFEVRNRIREENEWVSRSRYG</sequence>
<keyword evidence="1" id="KW-0863">Zinc-finger</keyword>
<proteinExistence type="predicted"/>
<keyword evidence="4" id="KW-1185">Reference proteome</keyword>
<keyword evidence="1" id="KW-0862">Zinc</keyword>
<evidence type="ECO:0000313" key="3">
    <source>
        <dbReference type="EMBL" id="OMJ69076.1"/>
    </source>
</evidence>
<evidence type="ECO:0000256" key="1">
    <source>
        <dbReference type="PROSITE-ProRule" id="PRU00042"/>
    </source>
</evidence>
<evidence type="ECO:0000313" key="4">
    <source>
        <dbReference type="Proteomes" id="UP000187209"/>
    </source>
</evidence>
<dbReference type="PROSITE" id="PS50157">
    <property type="entry name" value="ZINC_FINGER_C2H2_2"/>
    <property type="match status" value="4"/>
</dbReference>
<feature type="domain" description="C2H2-type" evidence="2">
    <location>
        <begin position="342"/>
        <end position="366"/>
    </location>
</feature>